<evidence type="ECO:0000256" key="1">
    <source>
        <dbReference type="SAM" id="MobiDB-lite"/>
    </source>
</evidence>
<dbReference type="PANTHER" id="PTHR38899:SF2">
    <property type="entry name" value="FCP1 HOMOLOGY DOMAIN-CONTAINING PROTEIN"/>
    <property type="match status" value="1"/>
</dbReference>
<dbReference type="AlphaFoldDB" id="A0ABD3LY85"/>
<sequence>MYATLSSHHLNHHRDNQVIIITNSDEGWVKYSAERYLPNLIPILQSYRIISARTRYEKFYPNQPLCWKAAAFAHEVNEHFCLLEEAHSLLDRECRHAGLTKGSNNNILHQAVSDSSSLDDSIPDMDLASIDESSLEDEDHSIESTSESLPHGSSSSSWKAPKSSSATITPPRRGVIVGGAPSVAPSRIRREVISFGDSIEERTAVKIASDQLDALPKSVKFIHSPTPIQIIGQLTLLTHHMKFVCDHVEELDLEITVRQAEKCASGYLAKRGLIFPGTTRRTTGPMDPPAAGDANMDVSDL</sequence>
<evidence type="ECO:0000313" key="3">
    <source>
        <dbReference type="Proteomes" id="UP001530293"/>
    </source>
</evidence>
<evidence type="ECO:0000313" key="2">
    <source>
        <dbReference type="EMBL" id="KAL3756433.1"/>
    </source>
</evidence>
<feature type="region of interest" description="Disordered" evidence="1">
    <location>
        <begin position="132"/>
        <end position="180"/>
    </location>
</feature>
<reference evidence="2 3" key="1">
    <citation type="submission" date="2024-10" db="EMBL/GenBank/DDBJ databases">
        <title>Updated reference genomes for cyclostephanoid diatoms.</title>
        <authorList>
            <person name="Roberts W.R."/>
            <person name="Alverson A.J."/>
        </authorList>
    </citation>
    <scope>NUCLEOTIDE SEQUENCE [LARGE SCALE GENOMIC DNA]</scope>
    <source>
        <strain evidence="2 3">AJA232-27</strain>
    </source>
</reference>
<dbReference type="PANTHER" id="PTHR38899">
    <property type="entry name" value="DOMAIN OOKINETE PROTEIN, PUTATIVE-RELATED"/>
    <property type="match status" value="1"/>
</dbReference>
<dbReference type="EMBL" id="JALLBG020000305">
    <property type="protein sequence ID" value="KAL3756433.1"/>
    <property type="molecule type" value="Genomic_DNA"/>
</dbReference>
<organism evidence="2 3">
    <name type="scientific">Discostella pseudostelligera</name>
    <dbReference type="NCBI Taxonomy" id="259834"/>
    <lineage>
        <taxon>Eukaryota</taxon>
        <taxon>Sar</taxon>
        <taxon>Stramenopiles</taxon>
        <taxon>Ochrophyta</taxon>
        <taxon>Bacillariophyta</taxon>
        <taxon>Coscinodiscophyceae</taxon>
        <taxon>Thalassiosirophycidae</taxon>
        <taxon>Stephanodiscales</taxon>
        <taxon>Stephanodiscaceae</taxon>
        <taxon>Discostella</taxon>
    </lineage>
</organism>
<proteinExistence type="predicted"/>
<dbReference type="Proteomes" id="UP001530293">
    <property type="component" value="Unassembled WGS sequence"/>
</dbReference>
<protein>
    <submittedName>
        <fullName evidence="2">Uncharacterized protein</fullName>
    </submittedName>
</protein>
<feature type="region of interest" description="Disordered" evidence="1">
    <location>
        <begin position="279"/>
        <end position="301"/>
    </location>
</feature>
<name>A0ABD3LY85_9STRA</name>
<accession>A0ABD3LY85</accession>
<feature type="compositionally biased region" description="Low complexity" evidence="1">
    <location>
        <begin position="144"/>
        <end position="166"/>
    </location>
</feature>
<comment type="caution">
    <text evidence="2">The sequence shown here is derived from an EMBL/GenBank/DDBJ whole genome shotgun (WGS) entry which is preliminary data.</text>
</comment>
<gene>
    <name evidence="2" type="ORF">ACHAWU_007704</name>
</gene>
<keyword evidence="3" id="KW-1185">Reference proteome</keyword>